<dbReference type="GO" id="GO:0008688">
    <property type="term" value="F:3-(3-hydroxyphenyl)propionate hydroxylase activity"/>
    <property type="evidence" value="ECO:0007669"/>
    <property type="project" value="TreeGrafter"/>
</dbReference>
<gene>
    <name evidence="3" type="ORF">F8O03_14410</name>
</gene>
<dbReference type="PANTHER" id="PTHR43476">
    <property type="entry name" value="3-(3-HYDROXY-PHENYL)PROPIONATE/3-HYDROXYCINNAMIC ACID HYDROXYLASE"/>
    <property type="match status" value="1"/>
</dbReference>
<dbReference type="PANTHER" id="PTHR43476:SF3">
    <property type="entry name" value="FAD-BINDING MONOOXYGENASE"/>
    <property type="match status" value="1"/>
</dbReference>
<evidence type="ECO:0000259" key="2">
    <source>
        <dbReference type="Pfam" id="PF01494"/>
    </source>
</evidence>
<feature type="domain" description="FAD-binding" evidence="2">
    <location>
        <begin position="7"/>
        <end position="346"/>
    </location>
</feature>
<evidence type="ECO:0000313" key="4">
    <source>
        <dbReference type="Proteomes" id="UP000490386"/>
    </source>
</evidence>
<keyword evidence="1" id="KW-0560">Oxidoreductase</keyword>
<dbReference type="SUPFAM" id="SSF51905">
    <property type="entry name" value="FAD/NAD(P)-binding domain"/>
    <property type="match status" value="1"/>
</dbReference>
<dbReference type="OrthoDB" id="4246007at2"/>
<dbReference type="InterPro" id="IPR036188">
    <property type="entry name" value="FAD/NAD-bd_sf"/>
</dbReference>
<keyword evidence="4" id="KW-1185">Reference proteome</keyword>
<comment type="caution">
    <text evidence="3">The sequence shown here is derived from an EMBL/GenBank/DDBJ whole genome shotgun (WGS) entry which is preliminary data.</text>
</comment>
<keyword evidence="3" id="KW-0503">Monooxygenase</keyword>
<dbReference type="Pfam" id="PF01494">
    <property type="entry name" value="FAD_binding_3"/>
    <property type="match status" value="1"/>
</dbReference>
<dbReference type="GO" id="GO:0071949">
    <property type="term" value="F:FAD binding"/>
    <property type="evidence" value="ECO:0007669"/>
    <property type="project" value="InterPro"/>
</dbReference>
<dbReference type="Proteomes" id="UP000490386">
    <property type="component" value="Unassembled WGS sequence"/>
</dbReference>
<dbReference type="Gene3D" id="3.50.50.60">
    <property type="entry name" value="FAD/NAD(P)-binding domain"/>
    <property type="match status" value="1"/>
</dbReference>
<accession>A0A7J5B004</accession>
<protein>
    <submittedName>
        <fullName evidence="3">FAD-dependent monooxygenase</fullName>
    </submittedName>
</protein>
<dbReference type="GO" id="GO:0019622">
    <property type="term" value="P:3-(3-hydroxy)phenylpropionate catabolic process"/>
    <property type="evidence" value="ECO:0007669"/>
    <property type="project" value="TreeGrafter"/>
</dbReference>
<organism evidence="3 4">
    <name type="scientific">Pseudoclavibacter terrae</name>
    <dbReference type="NCBI Taxonomy" id="1530195"/>
    <lineage>
        <taxon>Bacteria</taxon>
        <taxon>Bacillati</taxon>
        <taxon>Actinomycetota</taxon>
        <taxon>Actinomycetes</taxon>
        <taxon>Micrococcales</taxon>
        <taxon>Microbacteriaceae</taxon>
        <taxon>Pseudoclavibacter</taxon>
    </lineage>
</organism>
<dbReference type="EMBL" id="WBJX01000005">
    <property type="protein sequence ID" value="KAB1636763.1"/>
    <property type="molecule type" value="Genomic_DNA"/>
</dbReference>
<dbReference type="AlphaFoldDB" id="A0A7J5B004"/>
<name>A0A7J5B004_9MICO</name>
<evidence type="ECO:0000256" key="1">
    <source>
        <dbReference type="ARBA" id="ARBA00023002"/>
    </source>
</evidence>
<evidence type="ECO:0000313" key="3">
    <source>
        <dbReference type="EMBL" id="KAB1636763.1"/>
    </source>
</evidence>
<reference evidence="3 4" key="1">
    <citation type="submission" date="2019-09" db="EMBL/GenBank/DDBJ databases">
        <title>Phylogeny of genus Pseudoclavibacter and closely related genus.</title>
        <authorList>
            <person name="Li Y."/>
        </authorList>
    </citation>
    <scope>NUCLEOTIDE SEQUENCE [LARGE SCALE GENOMIC DNA]</scope>
    <source>
        <strain evidence="3 4">THG-MD12</strain>
    </source>
</reference>
<proteinExistence type="predicted"/>
<dbReference type="Gene3D" id="3.30.70.2450">
    <property type="match status" value="1"/>
</dbReference>
<dbReference type="InterPro" id="IPR002938">
    <property type="entry name" value="FAD-bd"/>
</dbReference>
<dbReference type="RefSeq" id="WP_151424484.1">
    <property type="nucleotide sequence ID" value="NZ_WBJX01000005.1"/>
</dbReference>
<dbReference type="PRINTS" id="PR00420">
    <property type="entry name" value="RNGMNOXGNASE"/>
</dbReference>
<sequence length="396" mass="43740">MTASPQFDVIVVGGGPVGTTTALKLAKRGMTVALFEKREASTLEHRASTFHPPTLEMLEELGLSQPLIEAGIIARSYQFRDATIGKIVELDFAVLDDDTAYPYRVQVEQSRLTAAAQQVIADEPNVTSTLGAEVIAIREDDEGFEVDVRGEGGEVTTATSTYLVAADGSRSIVREHYDIDFSGHTYPERYLVITTSLPLHEIHEDLAVVNYVADPENWHVLLRNPSGWRVLFPCDPALTTEQQTDPAYVVSQLRRVVPELDGYPVVHVTVYEVHRKVAQTFRKGNVFLVGDAAHVNNPLGGMGMNSGIHDGLLLAELLPGYANGEISSEALDDWAEKRRAVARHYVGEETEGNWNALRDTSEERRAAKRAEWEALGRDETARRQFLLTSSMLASVR</sequence>
<dbReference type="InterPro" id="IPR050631">
    <property type="entry name" value="PheA/TfdB_FAD_monoxygenase"/>
</dbReference>